<dbReference type="AlphaFoldDB" id="A0A2Z4PS61"/>
<keyword evidence="1" id="KW-1133">Transmembrane helix</keyword>
<reference evidence="2 3" key="1">
    <citation type="submission" date="2016-06" db="EMBL/GenBank/DDBJ databases">
        <title>The sequenced genome of the ice-adhering bacterium Marinomonas primoryensis, from Antarctica.</title>
        <authorList>
            <person name="Graham L."/>
            <person name="Vance T.D.R."/>
            <person name="Davies P.L."/>
        </authorList>
    </citation>
    <scope>NUCLEOTIDE SEQUENCE [LARGE SCALE GENOMIC DNA]</scope>
    <source>
        <strain evidence="2 3">AceL</strain>
    </source>
</reference>
<dbReference type="EMBL" id="CP016181">
    <property type="protein sequence ID" value="AWY00421.1"/>
    <property type="molecule type" value="Genomic_DNA"/>
</dbReference>
<sequence>MPTAPVQATIDLPNKAYLLPQSIPMWPPVWWTWLVLATIVLLIIGVVMFFYRRHQKYAYRREALSTIRATSSELADKACILLCHEMIRRCLISEGENEIAALPSATLLQKIDSAMPEKHRFSALGSDFVDGLYRDHIELTPEQRKEMINVTCYWIRKHHA</sequence>
<dbReference type="OrthoDB" id="6106351at2"/>
<dbReference type="InterPro" id="IPR025489">
    <property type="entry name" value="DUF4381"/>
</dbReference>
<gene>
    <name evidence="2" type="ORF">A8139_10725</name>
</gene>
<evidence type="ECO:0000256" key="1">
    <source>
        <dbReference type="SAM" id="Phobius"/>
    </source>
</evidence>
<keyword evidence="1" id="KW-0812">Transmembrane</keyword>
<proteinExistence type="predicted"/>
<evidence type="ECO:0008006" key="4">
    <source>
        <dbReference type="Google" id="ProtNLM"/>
    </source>
</evidence>
<organism evidence="2 3">
    <name type="scientific">Marinomonas primoryensis</name>
    <dbReference type="NCBI Taxonomy" id="178399"/>
    <lineage>
        <taxon>Bacteria</taxon>
        <taxon>Pseudomonadati</taxon>
        <taxon>Pseudomonadota</taxon>
        <taxon>Gammaproteobacteria</taxon>
        <taxon>Oceanospirillales</taxon>
        <taxon>Oceanospirillaceae</taxon>
        <taxon>Marinomonas</taxon>
    </lineage>
</organism>
<name>A0A2Z4PS61_9GAMM</name>
<protein>
    <recommendedName>
        <fullName evidence="4">DUF4381 domain-containing protein</fullName>
    </recommendedName>
</protein>
<accession>A0A2Z4PS61</accession>
<keyword evidence="1" id="KW-0472">Membrane</keyword>
<dbReference type="Pfam" id="PF14316">
    <property type="entry name" value="DUF4381"/>
    <property type="match status" value="1"/>
</dbReference>
<feature type="transmembrane region" description="Helical" evidence="1">
    <location>
        <begin position="30"/>
        <end position="51"/>
    </location>
</feature>
<evidence type="ECO:0000313" key="3">
    <source>
        <dbReference type="Proteomes" id="UP000249898"/>
    </source>
</evidence>
<dbReference type="Proteomes" id="UP000249898">
    <property type="component" value="Chromosome"/>
</dbReference>
<evidence type="ECO:0000313" key="2">
    <source>
        <dbReference type="EMBL" id="AWY00421.1"/>
    </source>
</evidence>
<dbReference type="RefSeq" id="WP_112138038.1">
    <property type="nucleotide sequence ID" value="NZ_CP016181.1"/>
</dbReference>